<dbReference type="Pfam" id="PF01734">
    <property type="entry name" value="Patatin"/>
    <property type="match status" value="1"/>
</dbReference>
<dbReference type="PROSITE" id="PS51635">
    <property type="entry name" value="PNPLA"/>
    <property type="match status" value="1"/>
</dbReference>
<organism evidence="7">
    <name type="scientific">Candidatus Berkiella aquae</name>
    <dbReference type="NCBI Taxonomy" id="295108"/>
    <lineage>
        <taxon>Bacteria</taxon>
        <taxon>Pseudomonadati</taxon>
        <taxon>Pseudomonadota</taxon>
        <taxon>Gammaproteobacteria</taxon>
        <taxon>Candidatus Berkiellales</taxon>
        <taxon>Candidatus Berkiellaceae</taxon>
        <taxon>Candidatus Berkiella</taxon>
    </lineage>
</organism>
<keyword evidence="3 4" id="KW-0443">Lipid metabolism</keyword>
<dbReference type="EMBL" id="LKAJ01000003">
    <property type="protein sequence ID" value="KRG21947.1"/>
    <property type="molecule type" value="Genomic_DNA"/>
</dbReference>
<dbReference type="GO" id="GO:0016042">
    <property type="term" value="P:lipid catabolic process"/>
    <property type="evidence" value="ECO:0007669"/>
    <property type="project" value="UniProtKB-UniRule"/>
</dbReference>
<dbReference type="STRING" id="295108.HT99x_01141"/>
<feature type="chain" id="PRO_5006388732" evidence="5">
    <location>
        <begin position="26"/>
        <end position="334"/>
    </location>
</feature>
<dbReference type="InterPro" id="IPR002641">
    <property type="entry name" value="PNPLA_dom"/>
</dbReference>
<evidence type="ECO:0000256" key="5">
    <source>
        <dbReference type="SAM" id="SignalP"/>
    </source>
</evidence>
<keyword evidence="5" id="KW-0732">Signal</keyword>
<accession>A0A0Q9YMF3</accession>
<comment type="caution">
    <text evidence="4">Lacks conserved residue(s) required for the propagation of feature annotation.</text>
</comment>
<dbReference type="SUPFAM" id="SSF52151">
    <property type="entry name" value="FabD/lysophospholipase-like"/>
    <property type="match status" value="1"/>
</dbReference>
<evidence type="ECO:0000256" key="2">
    <source>
        <dbReference type="ARBA" id="ARBA00022963"/>
    </source>
</evidence>
<feature type="short sequence motif" description="GXSXG" evidence="4">
    <location>
        <begin position="81"/>
        <end position="85"/>
    </location>
</feature>
<evidence type="ECO:0000256" key="4">
    <source>
        <dbReference type="PROSITE-ProRule" id="PRU01161"/>
    </source>
</evidence>
<evidence type="ECO:0000259" key="6">
    <source>
        <dbReference type="PROSITE" id="PS51635"/>
    </source>
</evidence>
<evidence type="ECO:0000313" key="7">
    <source>
        <dbReference type="EMBL" id="KRG21947.1"/>
    </source>
</evidence>
<dbReference type="InterPro" id="IPR016035">
    <property type="entry name" value="Acyl_Trfase/lysoPLipase"/>
</dbReference>
<evidence type="ECO:0000256" key="1">
    <source>
        <dbReference type="ARBA" id="ARBA00022801"/>
    </source>
</evidence>
<gene>
    <name evidence="7" type="primary">rssA_1</name>
    <name evidence="7" type="ORF">HT99x_01141</name>
</gene>
<dbReference type="CDD" id="cd07205">
    <property type="entry name" value="Pat_PNPLA6_PNPLA7_NTE1_like"/>
    <property type="match status" value="1"/>
</dbReference>
<name>A0A0Q9YMF3_9GAMM</name>
<dbReference type="GO" id="GO:0016787">
    <property type="term" value="F:hydrolase activity"/>
    <property type="evidence" value="ECO:0007669"/>
    <property type="project" value="UniProtKB-UniRule"/>
</dbReference>
<sequence length="334" mass="36612">MYSLRYLTSIVVITFFLTLSGCAHAPQPMLVPMPLTPPPARPLHKVKVALVLSGGGARALAHAGVIEVLEKNHIPVDLIVGSSAGSIIGALYADEPNADKLREKIIALNKWDLIELNWKSGVKMFWQLRGPVEGNALRCFLQKNMKAYHFDDLHIPLAVVTTDVHHGDAFVIRSGPLVPAIHASSAVPMVFSPVQIYGRTLVDGGVASPVPVEIAKQFQPDIIIAVDIGTNPDHGSVKNAYQLGMRSLHIAYYKLSDWQNKAADIVIHPAVDQFGMFDDHANEHLYQAGQQAAFAALPQIQQLLEAKQIPSKRRPSSTCENERVDFNFVIKCND</sequence>
<feature type="domain" description="PNPLA" evidence="6">
    <location>
        <begin position="50"/>
        <end position="216"/>
    </location>
</feature>
<dbReference type="PANTHER" id="PTHR14226:SF29">
    <property type="entry name" value="NEUROPATHY TARGET ESTERASE SWS"/>
    <property type="match status" value="1"/>
</dbReference>
<feature type="active site" description="Nucleophile" evidence="4">
    <location>
        <position position="83"/>
    </location>
</feature>
<proteinExistence type="predicted"/>
<dbReference type="AlphaFoldDB" id="A0A0Q9YMF3"/>
<comment type="caution">
    <text evidence="7">The sequence shown here is derived from an EMBL/GenBank/DDBJ whole genome shotgun (WGS) entry which is preliminary data.</text>
</comment>
<dbReference type="PANTHER" id="PTHR14226">
    <property type="entry name" value="NEUROPATHY TARGET ESTERASE/SWISS CHEESE D.MELANOGASTER"/>
    <property type="match status" value="1"/>
</dbReference>
<feature type="signal peptide" evidence="5">
    <location>
        <begin position="1"/>
        <end position="25"/>
    </location>
</feature>
<dbReference type="InterPro" id="IPR050301">
    <property type="entry name" value="NTE"/>
</dbReference>
<dbReference type="PROSITE" id="PS51257">
    <property type="entry name" value="PROKAR_LIPOPROTEIN"/>
    <property type="match status" value="1"/>
</dbReference>
<dbReference type="Gene3D" id="3.40.1090.10">
    <property type="entry name" value="Cytosolic phospholipase A2 catalytic domain"/>
    <property type="match status" value="2"/>
</dbReference>
<evidence type="ECO:0000256" key="3">
    <source>
        <dbReference type="ARBA" id="ARBA00023098"/>
    </source>
</evidence>
<keyword evidence="2 4" id="KW-0442">Lipid degradation</keyword>
<feature type="active site" description="Proton acceptor" evidence="4">
    <location>
        <position position="203"/>
    </location>
</feature>
<feature type="short sequence motif" description="DGA/G" evidence="4">
    <location>
        <begin position="203"/>
        <end position="205"/>
    </location>
</feature>
<keyword evidence="1 4" id="KW-0378">Hydrolase</keyword>
<reference evidence="7" key="1">
    <citation type="submission" date="2015-09" db="EMBL/GenBank/DDBJ databases">
        <title>Draft Genome Sequences of Two Novel Amoeba-resistant Intranuclear Bacteria, Candidatus Berkiella cookevillensis and Candidatus Berkiella aquae.</title>
        <authorList>
            <person name="Mehari Y.T."/>
            <person name="Arivett B.A."/>
            <person name="Farone A.L."/>
            <person name="Gunderson J.H."/>
            <person name="Farone M.B."/>
        </authorList>
    </citation>
    <scope>NUCLEOTIDE SEQUENCE [LARGE SCALE GENOMIC DNA]</scope>
    <source>
        <strain evidence="7">HT99</strain>
    </source>
</reference>
<protein>
    <submittedName>
        <fullName evidence="7">NTE family protein RssA</fullName>
    </submittedName>
</protein>